<dbReference type="PANTHER" id="PTHR34861">
    <property type="match status" value="1"/>
</dbReference>
<proteinExistence type="predicted"/>
<keyword evidence="4" id="KW-1185">Reference proteome</keyword>
<keyword evidence="2" id="KW-0732">Signal</keyword>
<organism evidence="3 4">
    <name type="scientific">Teichococcus vastitatis</name>
    <dbReference type="NCBI Taxonomy" id="2307076"/>
    <lineage>
        <taxon>Bacteria</taxon>
        <taxon>Pseudomonadati</taxon>
        <taxon>Pseudomonadota</taxon>
        <taxon>Alphaproteobacteria</taxon>
        <taxon>Acetobacterales</taxon>
        <taxon>Roseomonadaceae</taxon>
        <taxon>Roseomonas</taxon>
    </lineage>
</organism>
<accession>A0ABS9W5Z1</accession>
<evidence type="ECO:0000313" key="4">
    <source>
        <dbReference type="Proteomes" id="UP001201985"/>
    </source>
</evidence>
<dbReference type="Gene3D" id="3.50.30.50">
    <property type="entry name" value="Putative cyclase"/>
    <property type="match status" value="1"/>
</dbReference>
<dbReference type="InterPro" id="IPR037175">
    <property type="entry name" value="KFase_sf"/>
</dbReference>
<dbReference type="Pfam" id="PF04199">
    <property type="entry name" value="Cyclase"/>
    <property type="match status" value="1"/>
</dbReference>
<feature type="region of interest" description="Disordered" evidence="1">
    <location>
        <begin position="32"/>
        <end position="57"/>
    </location>
</feature>
<dbReference type="RefSeq" id="WP_157985821.1">
    <property type="nucleotide sequence ID" value="NZ_JALBUU010000004.1"/>
</dbReference>
<dbReference type="SUPFAM" id="SSF102198">
    <property type="entry name" value="Putative cyclase"/>
    <property type="match status" value="1"/>
</dbReference>
<feature type="signal peptide" evidence="2">
    <location>
        <begin position="1"/>
        <end position="31"/>
    </location>
</feature>
<feature type="compositionally biased region" description="Low complexity" evidence="1">
    <location>
        <begin position="32"/>
        <end position="43"/>
    </location>
</feature>
<evidence type="ECO:0000313" key="3">
    <source>
        <dbReference type="EMBL" id="MCI0754652.1"/>
    </source>
</evidence>
<comment type="caution">
    <text evidence="3">The sequence shown here is derived from an EMBL/GenBank/DDBJ whole genome shotgun (WGS) entry which is preliminary data.</text>
</comment>
<gene>
    <name evidence="3" type="ORF">MON41_12875</name>
</gene>
<sequence length="331" mass="35712">MSRLTRRQAVFGGFCMGCAGAHGLMASSASAQGSSAGWSPPAADQRCPSRWGAADRRGSMNMMTPERAKRAAQLIRTGEIVECGQTLNQTMPFFGTRRFDVHLKRTFMNPEPNRRGSNEELVVAEIGQVGTQLDAFPHQTIGDEGYNCVNIPRIAGRGGFAEMGVDTVGTIFTRGVLIDVAALKGVATLPDTYEITPDDLEAALRRQNTRIEEGDAVIIHTGWGLLWGRDNARYVRSCPGLGVAAAEWVLRQNPMLMGSDNWPVECSPSKTMPDASLPVHQLALAVHGVHLLENMKLDVLAQRGQHEFAFAVQPLKVQGGSGSTVAPSALF</sequence>
<dbReference type="InterPro" id="IPR007325">
    <property type="entry name" value="KFase/CYL"/>
</dbReference>
<protein>
    <submittedName>
        <fullName evidence="3">Cyclase family protein</fullName>
    </submittedName>
</protein>
<reference evidence="3 4" key="1">
    <citation type="submission" date="2022-03" db="EMBL/GenBank/DDBJ databases">
        <title>Complete genome analysis of Roseomonas KG 17.1 : a prolific producer of plant growth promoters.</title>
        <authorList>
            <person name="Saadouli I."/>
            <person name="Najjari A."/>
            <person name="Mosbah A."/>
            <person name="Ouzari H.I."/>
        </authorList>
    </citation>
    <scope>NUCLEOTIDE SEQUENCE [LARGE SCALE GENOMIC DNA]</scope>
    <source>
        <strain evidence="3 4">KG17-1</strain>
    </source>
</reference>
<name>A0ABS9W5Z1_9PROT</name>
<dbReference type="Proteomes" id="UP001201985">
    <property type="component" value="Unassembled WGS sequence"/>
</dbReference>
<dbReference type="EMBL" id="JALBUU010000004">
    <property type="protein sequence ID" value="MCI0754652.1"/>
    <property type="molecule type" value="Genomic_DNA"/>
</dbReference>
<dbReference type="PANTHER" id="PTHR34861:SF10">
    <property type="entry name" value="CYCLASE"/>
    <property type="match status" value="1"/>
</dbReference>
<feature type="chain" id="PRO_5045483748" evidence="2">
    <location>
        <begin position="32"/>
        <end position="331"/>
    </location>
</feature>
<evidence type="ECO:0000256" key="1">
    <source>
        <dbReference type="SAM" id="MobiDB-lite"/>
    </source>
</evidence>
<evidence type="ECO:0000256" key="2">
    <source>
        <dbReference type="SAM" id="SignalP"/>
    </source>
</evidence>